<dbReference type="KEGG" id="cpre:Csp1_27270"/>
<dbReference type="RefSeq" id="WP_162620296.1">
    <property type="nucleotide sequence ID" value="NZ_CP024988.1"/>
</dbReference>
<evidence type="ECO:0000256" key="4">
    <source>
        <dbReference type="ARBA" id="ARBA00022679"/>
    </source>
</evidence>
<dbReference type="InterPro" id="IPR029044">
    <property type="entry name" value="Nucleotide-diphossugar_trans"/>
</dbReference>
<dbReference type="Proteomes" id="UP000247696">
    <property type="component" value="Chromosome"/>
</dbReference>
<dbReference type="PANTHER" id="PTHR43179">
    <property type="entry name" value="RHAMNOSYLTRANSFERASE WBBL"/>
    <property type="match status" value="1"/>
</dbReference>
<protein>
    <submittedName>
        <fullName evidence="6">Mycofactocin biosynthesis glycosyltransferase MftF</fullName>
        <ecNumber evidence="6">2.-.-.-</ecNumber>
    </submittedName>
</protein>
<evidence type="ECO:0000256" key="3">
    <source>
        <dbReference type="ARBA" id="ARBA00022676"/>
    </source>
</evidence>
<dbReference type="EC" id="2.-.-.-" evidence="6"/>
<evidence type="ECO:0000313" key="7">
    <source>
        <dbReference type="Proteomes" id="UP000247696"/>
    </source>
</evidence>
<evidence type="ECO:0000259" key="5">
    <source>
        <dbReference type="Pfam" id="PF00535"/>
    </source>
</evidence>
<evidence type="ECO:0000256" key="2">
    <source>
        <dbReference type="ARBA" id="ARBA00006739"/>
    </source>
</evidence>
<accession>A0A2Z3YWY2</accession>
<feature type="domain" description="Glycosyltransferase 2-like" evidence="5">
    <location>
        <begin position="374"/>
        <end position="502"/>
    </location>
</feature>
<keyword evidence="3" id="KW-0328">Glycosyltransferase</keyword>
<reference evidence="7" key="1">
    <citation type="submission" date="2017-11" db="EMBL/GenBank/DDBJ databases">
        <title>Otitis media/interna in a cat caused by the recently described species Corynebacterium provencense.</title>
        <authorList>
            <person name="Kittl S."/>
            <person name="Brodard I."/>
            <person name="Rychener L."/>
            <person name="Jores J."/>
            <person name="Roosje P."/>
            <person name="Gobeli Brawand S."/>
        </authorList>
    </citation>
    <scope>NUCLEOTIDE SEQUENCE [LARGE SCALE GENOMIC DNA]</scope>
    <source>
        <strain evidence="7">17KM38</strain>
    </source>
</reference>
<dbReference type="GO" id="GO:0016757">
    <property type="term" value="F:glycosyltransferase activity"/>
    <property type="evidence" value="ECO:0007669"/>
    <property type="project" value="UniProtKB-KW"/>
</dbReference>
<comment type="similarity">
    <text evidence="2">Belongs to the glycosyltransferase 2 family.</text>
</comment>
<evidence type="ECO:0000256" key="1">
    <source>
        <dbReference type="ARBA" id="ARBA00004776"/>
    </source>
</evidence>
<dbReference type="AlphaFoldDB" id="A0A2Z3YWY2"/>
<evidence type="ECO:0000313" key="6">
    <source>
        <dbReference type="EMBL" id="AWT27470.1"/>
    </source>
</evidence>
<sequence>MTHTPGRTTPALDIVVCTCDPSRLPLLRACLDAVQRGIGPRDTLTVVVDHCPQLLTRLSPPTGEAGETGADGAAPPVTVVENTRTRGLSGARNTGLTVGGNPVVCFLDDDAVPSPGWSEAVRGAFDDPDVIGVGGRVEPRFTGPDGLETRRPRWIPASCDWIFGCDRDDSPVDGETLRNPVGAAMAVRREALADLPGSRPPGPGETQADGEVFREDLGRTGSDAAGGEETELFQRLTARQPGHTVRRVDAFHVRHTVPASRTRPGYVLRRSFMEGRSKAAVSGLPHTRLGVERDHLRRVVTGAAGELCAAVHGDHAAPARILTTVAVAAAAGLGFLTGRPLRDVRPDGDHPAPACPAPACPAPACPAPSGPEVSVVVCTDDRGTGTGDCLVAVSAAARAAGPRHPVEIVLVDNSTSGRLYRAATLRRPEYPGVAVRVVREPVRGLSRARNTGVRACRGRVILFTDDDALVAPDWVTTAVDAVDRTGADCVTGRVLAASLERKSHRIFEAGGGFDKGPVAKTWTRRGVSEGRLPPVYPYPGSCFGSGNNMAFTRQCLNSVGGFTEELGAGRATRGGEDLDMFRRVILSGGTVFYEPGMVVRHRHRAGMWALTRQIYGHGTGMAASLARCALDDRGHARAVIAGLPTGFRTLLASRRAARTLSGVPDAPERVPGKSVTRFPRYLTLVELVGYCTGVPLLAGVLLRDSRASMGQDA</sequence>
<proteinExistence type="inferred from homology"/>
<name>A0A2Z3YWY2_9CORY</name>
<keyword evidence="4 6" id="KW-0808">Transferase</keyword>
<dbReference type="EMBL" id="CP024988">
    <property type="protein sequence ID" value="AWT27470.1"/>
    <property type="molecule type" value="Genomic_DNA"/>
</dbReference>
<comment type="pathway">
    <text evidence="1">Cell wall biogenesis; cell wall polysaccharide biosynthesis.</text>
</comment>
<keyword evidence="7" id="KW-1185">Reference proteome</keyword>
<dbReference type="PANTHER" id="PTHR43179:SF12">
    <property type="entry name" value="GALACTOFURANOSYLTRANSFERASE GLFT2"/>
    <property type="match status" value="1"/>
</dbReference>
<dbReference type="InterPro" id="IPR001173">
    <property type="entry name" value="Glyco_trans_2-like"/>
</dbReference>
<dbReference type="Pfam" id="PF00535">
    <property type="entry name" value="Glycos_transf_2"/>
    <property type="match status" value="2"/>
</dbReference>
<dbReference type="SUPFAM" id="SSF53448">
    <property type="entry name" value="Nucleotide-diphospho-sugar transferases"/>
    <property type="match status" value="2"/>
</dbReference>
<gene>
    <name evidence="6" type="primary">mftF</name>
    <name evidence="6" type="ORF">Csp1_27270</name>
</gene>
<dbReference type="Gene3D" id="3.90.550.10">
    <property type="entry name" value="Spore Coat Polysaccharide Biosynthesis Protein SpsA, Chain A"/>
    <property type="match status" value="2"/>
</dbReference>
<organism evidence="6 7">
    <name type="scientific">Corynebacterium provencense</name>
    <dbReference type="NCBI Taxonomy" id="1737425"/>
    <lineage>
        <taxon>Bacteria</taxon>
        <taxon>Bacillati</taxon>
        <taxon>Actinomycetota</taxon>
        <taxon>Actinomycetes</taxon>
        <taxon>Mycobacteriales</taxon>
        <taxon>Corynebacteriaceae</taxon>
        <taxon>Corynebacterium</taxon>
    </lineage>
</organism>
<feature type="domain" description="Glycosyltransferase 2-like" evidence="5">
    <location>
        <begin position="73"/>
        <end position="194"/>
    </location>
</feature>